<feature type="transmembrane region" description="Helical" evidence="5">
    <location>
        <begin position="182"/>
        <end position="204"/>
    </location>
</feature>
<evidence type="ECO:0000256" key="5">
    <source>
        <dbReference type="SAM" id="Phobius"/>
    </source>
</evidence>
<keyword evidence="4 5" id="KW-0472">Membrane</keyword>
<feature type="transmembrane region" description="Helical" evidence="5">
    <location>
        <begin position="234"/>
        <end position="253"/>
    </location>
</feature>
<organism evidence="7 8">
    <name type="scientific">Novosphingobium sediminicola</name>
    <dbReference type="NCBI Taxonomy" id="563162"/>
    <lineage>
        <taxon>Bacteria</taxon>
        <taxon>Pseudomonadati</taxon>
        <taxon>Pseudomonadota</taxon>
        <taxon>Alphaproteobacteria</taxon>
        <taxon>Sphingomonadales</taxon>
        <taxon>Sphingomonadaceae</taxon>
        <taxon>Novosphingobium</taxon>
    </lineage>
</organism>
<dbReference type="GO" id="GO:0005886">
    <property type="term" value="C:plasma membrane"/>
    <property type="evidence" value="ECO:0007669"/>
    <property type="project" value="TreeGrafter"/>
</dbReference>
<keyword evidence="8" id="KW-1185">Reference proteome</keyword>
<feature type="transmembrane region" description="Helical" evidence="5">
    <location>
        <begin position="30"/>
        <end position="52"/>
    </location>
</feature>
<protein>
    <submittedName>
        <fullName evidence="7">MFS family permease</fullName>
    </submittedName>
</protein>
<accession>A0A7W6CNY8</accession>
<comment type="caution">
    <text evidence="7">The sequence shown here is derived from an EMBL/GenBank/DDBJ whole genome shotgun (WGS) entry which is preliminary data.</text>
</comment>
<feature type="transmembrane region" description="Helical" evidence="5">
    <location>
        <begin position="325"/>
        <end position="343"/>
    </location>
</feature>
<evidence type="ECO:0000256" key="4">
    <source>
        <dbReference type="ARBA" id="ARBA00023136"/>
    </source>
</evidence>
<feature type="transmembrane region" description="Helical" evidence="5">
    <location>
        <begin position="97"/>
        <end position="115"/>
    </location>
</feature>
<comment type="subcellular location">
    <subcellularLocation>
        <location evidence="1">Membrane</location>
        <topology evidence="1">Multi-pass membrane protein</topology>
    </subcellularLocation>
</comment>
<dbReference type="PROSITE" id="PS50850">
    <property type="entry name" value="MFS"/>
    <property type="match status" value="1"/>
</dbReference>
<feature type="transmembrane region" description="Helical" evidence="5">
    <location>
        <begin position="265"/>
        <end position="287"/>
    </location>
</feature>
<feature type="transmembrane region" description="Helical" evidence="5">
    <location>
        <begin position="153"/>
        <end position="176"/>
    </location>
</feature>
<dbReference type="GO" id="GO:0046943">
    <property type="term" value="F:carboxylic acid transmembrane transporter activity"/>
    <property type="evidence" value="ECO:0007669"/>
    <property type="project" value="TreeGrafter"/>
</dbReference>
<evidence type="ECO:0000256" key="1">
    <source>
        <dbReference type="ARBA" id="ARBA00004141"/>
    </source>
</evidence>
<dbReference type="PANTHER" id="PTHR23508:SF10">
    <property type="entry name" value="CARBOXYLIC ACID TRANSPORTER PROTEIN HOMOLOG"/>
    <property type="match status" value="1"/>
</dbReference>
<feature type="domain" description="Major facilitator superfamily (MFS) profile" evidence="6">
    <location>
        <begin position="30"/>
        <end position="409"/>
    </location>
</feature>
<dbReference type="Pfam" id="PF07690">
    <property type="entry name" value="MFS_1"/>
    <property type="match status" value="1"/>
</dbReference>
<gene>
    <name evidence="7" type="ORF">GGR38_003431</name>
</gene>
<evidence type="ECO:0000256" key="3">
    <source>
        <dbReference type="ARBA" id="ARBA00022989"/>
    </source>
</evidence>
<dbReference type="Gene3D" id="1.20.1250.20">
    <property type="entry name" value="MFS general substrate transporter like domains"/>
    <property type="match status" value="1"/>
</dbReference>
<sequence>MAFVSAAPDTVHDTTVDTADDHWTRKAMAIVALCFALNMADGMDVLVVSFIAPSLQNEWGVSPAELAIVFSTGLAGMALGGLGLAPMADRFGRRRMVALAMALMALAMAVSSFTHSVLELAFVRFFIGTGIGTVLACISAIAARVAPRKHRNFAVGVLQAGYPIGAMFTGFITAWALPVFGWHSVLLGTAAVSALLVPVILAVLPAGLDAGASGQQASIGEVVSGPRRANSIRLWVATICGFMALYFITSWITKLSIEAGLPQTQAIIASAIYNFGAFAGTVAMSIAGTHYDVRRLCSILLAATAGVFLFFGGVSMPLWGVLASAFLMGVTLQGGFNMLYPLAAQVYPDAVRATGIGWAFGIGRIGAFTGPLLGGWALGQHWPLVAIFALFCGPLLIAAISAAGVSKDA</sequence>
<keyword evidence="3 5" id="KW-1133">Transmembrane helix</keyword>
<reference evidence="7 8" key="1">
    <citation type="submission" date="2020-08" db="EMBL/GenBank/DDBJ databases">
        <title>Genomic Encyclopedia of Type Strains, Phase IV (KMG-IV): sequencing the most valuable type-strain genomes for metagenomic binning, comparative biology and taxonomic classification.</title>
        <authorList>
            <person name="Goeker M."/>
        </authorList>
    </citation>
    <scope>NUCLEOTIDE SEQUENCE [LARGE SCALE GENOMIC DNA]</scope>
    <source>
        <strain evidence="7 8">DSM 27057</strain>
    </source>
</reference>
<evidence type="ECO:0000313" key="7">
    <source>
        <dbReference type="EMBL" id="MBB3956466.1"/>
    </source>
</evidence>
<dbReference type="PROSITE" id="PS00216">
    <property type="entry name" value="SUGAR_TRANSPORT_1"/>
    <property type="match status" value="1"/>
</dbReference>
<feature type="transmembrane region" description="Helical" evidence="5">
    <location>
        <begin position="355"/>
        <end position="378"/>
    </location>
</feature>
<dbReference type="SUPFAM" id="SSF103473">
    <property type="entry name" value="MFS general substrate transporter"/>
    <property type="match status" value="1"/>
</dbReference>
<keyword evidence="2 5" id="KW-0812">Transmembrane</keyword>
<feature type="transmembrane region" description="Helical" evidence="5">
    <location>
        <begin position="64"/>
        <end position="85"/>
    </location>
</feature>
<feature type="transmembrane region" description="Helical" evidence="5">
    <location>
        <begin position="299"/>
        <end position="319"/>
    </location>
</feature>
<dbReference type="Proteomes" id="UP000548867">
    <property type="component" value="Unassembled WGS sequence"/>
</dbReference>
<dbReference type="InterPro" id="IPR011701">
    <property type="entry name" value="MFS"/>
</dbReference>
<dbReference type="PANTHER" id="PTHR23508">
    <property type="entry name" value="CARBOXYLIC ACID TRANSPORTER PROTEIN HOMOLOG"/>
    <property type="match status" value="1"/>
</dbReference>
<name>A0A7W6CNY8_9SPHN</name>
<evidence type="ECO:0000256" key="2">
    <source>
        <dbReference type="ARBA" id="ARBA00022692"/>
    </source>
</evidence>
<dbReference type="InterPro" id="IPR005829">
    <property type="entry name" value="Sugar_transporter_CS"/>
</dbReference>
<evidence type="ECO:0000259" key="6">
    <source>
        <dbReference type="PROSITE" id="PS50850"/>
    </source>
</evidence>
<evidence type="ECO:0000313" key="8">
    <source>
        <dbReference type="Proteomes" id="UP000548867"/>
    </source>
</evidence>
<proteinExistence type="predicted"/>
<feature type="transmembrane region" description="Helical" evidence="5">
    <location>
        <begin position="384"/>
        <end position="405"/>
    </location>
</feature>
<feature type="transmembrane region" description="Helical" evidence="5">
    <location>
        <begin position="121"/>
        <end position="141"/>
    </location>
</feature>
<dbReference type="EMBL" id="JACIDX010000014">
    <property type="protein sequence ID" value="MBB3956466.1"/>
    <property type="molecule type" value="Genomic_DNA"/>
</dbReference>
<dbReference type="InterPro" id="IPR036259">
    <property type="entry name" value="MFS_trans_sf"/>
</dbReference>
<dbReference type="AlphaFoldDB" id="A0A7W6CNY8"/>
<dbReference type="InterPro" id="IPR020846">
    <property type="entry name" value="MFS_dom"/>
</dbReference>
<dbReference type="RefSeq" id="WP_183627349.1">
    <property type="nucleotide sequence ID" value="NZ_JACIDX010000014.1"/>
</dbReference>